<comment type="caution">
    <text evidence="1">The sequence shown here is derived from an EMBL/GenBank/DDBJ whole genome shotgun (WGS) entry which is preliminary data.</text>
</comment>
<sequence length="390" mass="42054">MSTPKYIDIHVIQTLPFSNVNRDDTGSPKTVEFGGVERTRVSSQSWKRVVRQHVEEAVGGETVRTRRVVVGVAERLIKQGWEKSEAEAAGVQIALSAGKKISLKQEKDESDEVVLTTNVLLLLPESGIDELAALADEHREVILAEAKKAKKLTGMKPKLPSERINEILSRRSATINLFGRMVAELPGANVDGAVQVAHAFTTHGTAVEYDFFTAVDDIEQKLDLPGSGYMDTALFSAGTFYRYANVNLTDLLRNLDQDTDLARVLVKTFLDGFITTVPSGKQNATAAVTLPDLVHVTVRDDRPVSLANAFEAPVGGGDGFVRKSAHRLDSHAGAIAELLGESHVLFSAHTTTPGAMPKNAEGWGHLGVNARSFEKLIDDAVGVALPGGRS</sequence>
<evidence type="ECO:0000313" key="2">
    <source>
        <dbReference type="Proteomes" id="UP000030848"/>
    </source>
</evidence>
<dbReference type="OMA" id="SAGTFYR"/>
<dbReference type="AlphaFoldDB" id="A0A837DAS1"/>
<evidence type="ECO:0000313" key="1">
    <source>
        <dbReference type="EMBL" id="KHF42896.1"/>
    </source>
</evidence>
<dbReference type="NCBIfam" id="TIGR01869">
    <property type="entry name" value="casC_Cse4"/>
    <property type="match status" value="1"/>
</dbReference>
<dbReference type="Pfam" id="PF09344">
    <property type="entry name" value="Cas_CT1975"/>
    <property type="match status" value="1"/>
</dbReference>
<dbReference type="Proteomes" id="UP000030848">
    <property type="component" value="Unassembled WGS sequence"/>
</dbReference>
<protein>
    <submittedName>
        <fullName evidence="1">CRISPR-associated protein Cse4</fullName>
    </submittedName>
</protein>
<name>A0A837DAS1_9PSEU</name>
<dbReference type="EMBL" id="JRZE01000006">
    <property type="protein sequence ID" value="KHF42896.1"/>
    <property type="molecule type" value="Genomic_DNA"/>
</dbReference>
<accession>A0A837DAS1</accession>
<proteinExistence type="predicted"/>
<organism evidence="1 2">
    <name type="scientific">Saccharomonospora viridis</name>
    <dbReference type="NCBI Taxonomy" id="1852"/>
    <lineage>
        <taxon>Bacteria</taxon>
        <taxon>Bacillati</taxon>
        <taxon>Actinomycetota</taxon>
        <taxon>Actinomycetes</taxon>
        <taxon>Pseudonocardiales</taxon>
        <taxon>Pseudonocardiaceae</taxon>
        <taxon>Saccharomonospora</taxon>
    </lineage>
</organism>
<dbReference type="RefSeq" id="WP_015786059.1">
    <property type="nucleotide sequence ID" value="NZ_CALJZO010000079.1"/>
</dbReference>
<reference evidence="1 2" key="1">
    <citation type="submission" date="2014-10" db="EMBL/GenBank/DDBJ databases">
        <title>Genome sequence of Micropolyspora internatus JCM3315.</title>
        <authorList>
            <person name="Shin S.-K."/>
            <person name="Yi H."/>
        </authorList>
    </citation>
    <scope>NUCLEOTIDE SEQUENCE [LARGE SCALE GENOMIC DNA]</scope>
    <source>
        <strain evidence="1 2">JCM 3315</strain>
    </source>
</reference>
<dbReference type="InterPro" id="IPR010148">
    <property type="entry name" value="CRISPR-assoc_prot_CT1975"/>
</dbReference>
<gene>
    <name evidence="1" type="ORF">MINT15_30980</name>
</gene>
<dbReference type="OrthoDB" id="5291250at2"/>